<name>A0A6N2V383_9FIRM</name>
<evidence type="ECO:0000256" key="7">
    <source>
        <dbReference type="ARBA" id="ARBA00022475"/>
    </source>
</evidence>
<comment type="function">
    <text evidence="1">Multidrug efflux pump.</text>
</comment>
<dbReference type="PANTHER" id="PTHR43298:SF2">
    <property type="entry name" value="FMN_FAD EXPORTER YEEO-RELATED"/>
    <property type="match status" value="1"/>
</dbReference>
<dbReference type="PIRSF" id="PIRSF006603">
    <property type="entry name" value="DinF"/>
    <property type="match status" value="1"/>
</dbReference>
<dbReference type="GO" id="GO:0015297">
    <property type="term" value="F:antiporter activity"/>
    <property type="evidence" value="ECO:0007669"/>
    <property type="project" value="UniProtKB-KW"/>
</dbReference>
<organism evidence="14">
    <name type="scientific">uncultured Anaerotruncus sp</name>
    <dbReference type="NCBI Taxonomy" id="905011"/>
    <lineage>
        <taxon>Bacteria</taxon>
        <taxon>Bacillati</taxon>
        <taxon>Bacillota</taxon>
        <taxon>Clostridia</taxon>
        <taxon>Eubacteriales</taxon>
        <taxon>Oscillospiraceae</taxon>
        <taxon>Anaerotruncus</taxon>
        <taxon>environmental samples</taxon>
    </lineage>
</organism>
<evidence type="ECO:0000256" key="12">
    <source>
        <dbReference type="ARBA" id="ARBA00031636"/>
    </source>
</evidence>
<dbReference type="InterPro" id="IPR050222">
    <property type="entry name" value="MATE_MdtK"/>
</dbReference>
<feature type="transmembrane region" description="Helical" evidence="13">
    <location>
        <begin position="322"/>
        <end position="341"/>
    </location>
</feature>
<evidence type="ECO:0000256" key="4">
    <source>
        <dbReference type="ARBA" id="ARBA00020268"/>
    </source>
</evidence>
<dbReference type="CDD" id="cd13144">
    <property type="entry name" value="MATE_like_4"/>
    <property type="match status" value="1"/>
</dbReference>
<evidence type="ECO:0000256" key="8">
    <source>
        <dbReference type="ARBA" id="ARBA00022692"/>
    </source>
</evidence>
<keyword evidence="7" id="KW-1003">Cell membrane</keyword>
<sequence>MENAKQNKMGTAPIFPLIVSMSLPAMFSMLIQAMYNIVDSIFVARVGDNALTAVSLAFPIQTLIIAVAVGTGVGLNSLISRRLGEQNYEAANSAASHGPFLGICSWLVFAVFGLFFSRTFFEAFTETAQVIEMGTQYISIVTIFSFGSFVQINFEKILQATGNMFYPMLFQLVGAVTNIILDPIFIFGYFGFPKMGVAGAAVATVAGQILAMVFSVYVAFRKNHAVTIQIKGFRPQKAVIQEIYAVGLPSIVMQSIGSVLVMGLNAILITFSEIAVSVLGVYYKLQSFVFMPVFGLNQGLMPIMGFNYGAGNKKRLLDALKIGVLIAATILLVGMLLFLFFPAQLLGIFNDSAEMLRIGVPALRIISTSFVFAAVSIIFSTLFQAIGRGVNSLLISVLRQLFVILPVAYLMADLFGLEMVWYAFPIAEVVSVAVSILLFIRVYKARLANLA</sequence>
<feature type="transmembrane region" description="Helical" evidence="13">
    <location>
        <begin position="259"/>
        <end position="283"/>
    </location>
</feature>
<evidence type="ECO:0000313" key="14">
    <source>
        <dbReference type="EMBL" id="VYT24047.1"/>
    </source>
</evidence>
<dbReference type="Pfam" id="PF01554">
    <property type="entry name" value="MatE"/>
    <property type="match status" value="2"/>
</dbReference>
<evidence type="ECO:0000256" key="1">
    <source>
        <dbReference type="ARBA" id="ARBA00003408"/>
    </source>
</evidence>
<dbReference type="NCBIfam" id="TIGR00797">
    <property type="entry name" value="matE"/>
    <property type="match status" value="1"/>
</dbReference>
<evidence type="ECO:0000256" key="11">
    <source>
        <dbReference type="ARBA" id="ARBA00023136"/>
    </source>
</evidence>
<evidence type="ECO:0000256" key="13">
    <source>
        <dbReference type="SAM" id="Phobius"/>
    </source>
</evidence>
<keyword evidence="10" id="KW-0406">Ion transport</keyword>
<feature type="transmembrane region" description="Helical" evidence="13">
    <location>
        <begin position="289"/>
        <end position="310"/>
    </location>
</feature>
<evidence type="ECO:0000256" key="2">
    <source>
        <dbReference type="ARBA" id="ARBA00004651"/>
    </source>
</evidence>
<dbReference type="AlphaFoldDB" id="A0A6N2V383"/>
<keyword evidence="11 13" id="KW-0472">Membrane</keyword>
<keyword evidence="6" id="KW-0050">Antiport</keyword>
<proteinExistence type="inferred from homology"/>
<dbReference type="EMBL" id="CACRSL010000005">
    <property type="protein sequence ID" value="VYT24047.1"/>
    <property type="molecule type" value="Genomic_DNA"/>
</dbReference>
<comment type="similarity">
    <text evidence="3">Belongs to the multi antimicrobial extrusion (MATE) (TC 2.A.66.1) family.</text>
</comment>
<feature type="transmembrane region" description="Helical" evidence="13">
    <location>
        <begin position="58"/>
        <end position="79"/>
    </location>
</feature>
<feature type="transmembrane region" description="Helical" evidence="13">
    <location>
        <begin position="100"/>
        <end position="117"/>
    </location>
</feature>
<feature type="transmembrane region" description="Helical" evidence="13">
    <location>
        <begin position="12"/>
        <end position="38"/>
    </location>
</feature>
<evidence type="ECO:0000256" key="10">
    <source>
        <dbReference type="ARBA" id="ARBA00023065"/>
    </source>
</evidence>
<accession>A0A6N2V383</accession>
<dbReference type="PANTHER" id="PTHR43298">
    <property type="entry name" value="MULTIDRUG RESISTANCE PROTEIN NORM-RELATED"/>
    <property type="match status" value="1"/>
</dbReference>
<reference evidence="14" key="1">
    <citation type="submission" date="2019-11" db="EMBL/GenBank/DDBJ databases">
        <authorList>
            <person name="Feng L."/>
        </authorList>
    </citation>
    <scope>NUCLEOTIDE SEQUENCE</scope>
    <source>
        <strain evidence="14">AundefinedLFYP135</strain>
    </source>
</reference>
<keyword evidence="8 13" id="KW-0812">Transmembrane</keyword>
<evidence type="ECO:0000256" key="5">
    <source>
        <dbReference type="ARBA" id="ARBA00022448"/>
    </source>
</evidence>
<dbReference type="GO" id="GO:0005886">
    <property type="term" value="C:plasma membrane"/>
    <property type="evidence" value="ECO:0007669"/>
    <property type="project" value="UniProtKB-SubCell"/>
</dbReference>
<dbReference type="GO" id="GO:0006811">
    <property type="term" value="P:monoatomic ion transport"/>
    <property type="evidence" value="ECO:0007669"/>
    <property type="project" value="UniProtKB-KW"/>
</dbReference>
<evidence type="ECO:0000256" key="3">
    <source>
        <dbReference type="ARBA" id="ARBA00010199"/>
    </source>
</evidence>
<dbReference type="InterPro" id="IPR002528">
    <property type="entry name" value="MATE_fam"/>
</dbReference>
<feature type="transmembrane region" description="Helical" evidence="13">
    <location>
        <begin position="361"/>
        <end position="383"/>
    </location>
</feature>
<gene>
    <name evidence="14" type="primary">mepA_7</name>
    <name evidence="14" type="ORF">AULFYP135_02218</name>
</gene>
<evidence type="ECO:0000256" key="9">
    <source>
        <dbReference type="ARBA" id="ARBA00022989"/>
    </source>
</evidence>
<feature type="transmembrane region" description="Helical" evidence="13">
    <location>
        <begin position="137"/>
        <end position="154"/>
    </location>
</feature>
<feature type="transmembrane region" description="Helical" evidence="13">
    <location>
        <begin position="390"/>
        <end position="409"/>
    </location>
</feature>
<feature type="transmembrane region" description="Helical" evidence="13">
    <location>
        <begin position="421"/>
        <end position="440"/>
    </location>
</feature>
<protein>
    <recommendedName>
        <fullName evidence="4">Probable multidrug resistance protein NorM</fullName>
    </recommendedName>
    <alternativeName>
        <fullName evidence="12">Multidrug-efflux transporter</fullName>
    </alternativeName>
</protein>
<evidence type="ECO:0000256" key="6">
    <source>
        <dbReference type="ARBA" id="ARBA00022449"/>
    </source>
</evidence>
<dbReference type="GO" id="GO:0042910">
    <property type="term" value="F:xenobiotic transmembrane transporter activity"/>
    <property type="evidence" value="ECO:0007669"/>
    <property type="project" value="InterPro"/>
</dbReference>
<dbReference type="InterPro" id="IPR048279">
    <property type="entry name" value="MdtK-like"/>
</dbReference>
<keyword evidence="5" id="KW-0813">Transport</keyword>
<feature type="transmembrane region" description="Helical" evidence="13">
    <location>
        <begin position="196"/>
        <end position="220"/>
    </location>
</feature>
<comment type="subcellular location">
    <subcellularLocation>
        <location evidence="2">Cell membrane</location>
        <topology evidence="2">Multi-pass membrane protein</topology>
    </subcellularLocation>
</comment>
<keyword evidence="9 13" id="KW-1133">Transmembrane helix</keyword>
<feature type="transmembrane region" description="Helical" evidence="13">
    <location>
        <begin position="166"/>
        <end position="190"/>
    </location>
</feature>